<proteinExistence type="inferred from homology"/>
<feature type="domain" description="Anti-proliferative protein" evidence="3">
    <location>
        <begin position="12"/>
        <end position="119"/>
    </location>
</feature>
<dbReference type="Gene3D" id="3.90.640.90">
    <property type="entry name" value="Anti-proliferative protein, N-terminal domain"/>
    <property type="match status" value="1"/>
</dbReference>
<feature type="compositionally biased region" description="Low complexity" evidence="2">
    <location>
        <begin position="307"/>
        <end position="324"/>
    </location>
</feature>
<comment type="caution">
    <text evidence="4">The sequence shown here is derived from an EMBL/GenBank/DDBJ whole genome shotgun (WGS) entry which is preliminary data.</text>
</comment>
<dbReference type="Proteomes" id="UP000298061">
    <property type="component" value="Unassembled WGS sequence"/>
</dbReference>
<dbReference type="EMBL" id="SFCI01000145">
    <property type="protein sequence ID" value="TFY82073.1"/>
    <property type="molecule type" value="Genomic_DNA"/>
</dbReference>
<dbReference type="GO" id="GO:0005737">
    <property type="term" value="C:cytoplasm"/>
    <property type="evidence" value="ECO:0007669"/>
    <property type="project" value="TreeGrafter"/>
</dbReference>
<evidence type="ECO:0000259" key="3">
    <source>
        <dbReference type="Pfam" id="PF07742"/>
    </source>
</evidence>
<evidence type="ECO:0000256" key="1">
    <source>
        <dbReference type="ARBA" id="ARBA00007989"/>
    </source>
</evidence>
<dbReference type="AlphaFoldDB" id="A0A4Z0A6T9"/>
<sequence>MAATSATSLTTSVAHAIAYITRPLISRYPTATIVKLRLALESNLTAHFAPTWVPTEPLRGSGRRCLTLSPTATPPRPLYASLQAANVQWSEWIAALGGVEFDLFVDPGCVSVRFGQWGSGQVGKLVTVWSYEMAAAQQVKAEAFARESVSQSRPRFQEAARTSTSLRKTLAQQLMQADEVSEEELFAAIADEIRDPTWKTPVRSSFPSVPHGIRPKSFSPLPTMTSHSRSSSWSSNASSDFAFSDTSDSASSVTSASYSSTEKSMISRRERARQTQVFIDTSKTEVMNYDGGKTTVLTGGVMLGARSAPKPTPKMTTPRPSTSSADWRSPSRPV</sequence>
<gene>
    <name evidence="4" type="ORF">EWM64_g1937</name>
</gene>
<keyword evidence="5" id="KW-1185">Reference proteome</keyword>
<accession>A0A4Z0A6T9</accession>
<dbReference type="STRING" id="135208.A0A4Z0A6T9"/>
<feature type="region of interest" description="Disordered" evidence="2">
    <location>
        <begin position="303"/>
        <end position="334"/>
    </location>
</feature>
<evidence type="ECO:0000313" key="5">
    <source>
        <dbReference type="Proteomes" id="UP000298061"/>
    </source>
</evidence>
<dbReference type="Pfam" id="PF07742">
    <property type="entry name" value="BTG"/>
    <property type="match status" value="1"/>
</dbReference>
<protein>
    <recommendedName>
        <fullName evidence="3">Anti-proliferative protein domain-containing protein</fullName>
    </recommendedName>
</protein>
<dbReference type="PANTHER" id="PTHR22978">
    <property type="entry name" value="B-CELL TRANSLOCATION GENE"/>
    <property type="match status" value="1"/>
</dbReference>
<evidence type="ECO:0000313" key="4">
    <source>
        <dbReference type="EMBL" id="TFY82073.1"/>
    </source>
</evidence>
<dbReference type="OrthoDB" id="19928at2759"/>
<organism evidence="4 5">
    <name type="scientific">Hericium alpestre</name>
    <dbReference type="NCBI Taxonomy" id="135208"/>
    <lineage>
        <taxon>Eukaryota</taxon>
        <taxon>Fungi</taxon>
        <taxon>Dikarya</taxon>
        <taxon>Basidiomycota</taxon>
        <taxon>Agaricomycotina</taxon>
        <taxon>Agaricomycetes</taxon>
        <taxon>Russulales</taxon>
        <taxon>Hericiaceae</taxon>
        <taxon>Hericium</taxon>
    </lineage>
</organism>
<dbReference type="GO" id="GO:0005634">
    <property type="term" value="C:nucleus"/>
    <property type="evidence" value="ECO:0007669"/>
    <property type="project" value="TreeGrafter"/>
</dbReference>
<feature type="region of interest" description="Disordered" evidence="2">
    <location>
        <begin position="200"/>
        <end position="269"/>
    </location>
</feature>
<feature type="compositionally biased region" description="Low complexity" evidence="2">
    <location>
        <begin position="225"/>
        <end position="264"/>
    </location>
</feature>
<dbReference type="InterPro" id="IPR033332">
    <property type="entry name" value="BTG"/>
</dbReference>
<evidence type="ECO:0000256" key="2">
    <source>
        <dbReference type="SAM" id="MobiDB-lite"/>
    </source>
</evidence>
<dbReference type="InterPro" id="IPR002087">
    <property type="entry name" value="Anti_prolifrtn"/>
</dbReference>
<name>A0A4Z0A6T9_9AGAM</name>
<reference evidence="4 5" key="1">
    <citation type="submission" date="2019-02" db="EMBL/GenBank/DDBJ databases">
        <title>Genome sequencing of the rare red list fungi Hericium alpestre (H. flagellum).</title>
        <authorList>
            <person name="Buettner E."/>
            <person name="Kellner H."/>
        </authorList>
    </citation>
    <scope>NUCLEOTIDE SEQUENCE [LARGE SCALE GENOMIC DNA]</scope>
    <source>
        <strain evidence="4 5">DSM 108284</strain>
    </source>
</reference>
<comment type="similarity">
    <text evidence="1">Belongs to the BTG family.</text>
</comment>
<dbReference type="SUPFAM" id="SSF160696">
    <property type="entry name" value="BTG domain-like"/>
    <property type="match status" value="1"/>
</dbReference>
<dbReference type="PANTHER" id="PTHR22978:SF22">
    <property type="entry name" value="BTG FAMILY PROTEIN"/>
    <property type="match status" value="1"/>
</dbReference>
<dbReference type="InterPro" id="IPR036054">
    <property type="entry name" value="BTG-like_sf"/>
</dbReference>